<dbReference type="CTD" id="202915"/>
<feature type="region of interest" description="Disordered" evidence="5">
    <location>
        <begin position="380"/>
        <end position="406"/>
    </location>
</feature>
<feature type="transmembrane region" description="Helical" evidence="6">
    <location>
        <begin position="260"/>
        <end position="283"/>
    </location>
</feature>
<evidence type="ECO:0000256" key="3">
    <source>
        <dbReference type="ARBA" id="ARBA00022989"/>
    </source>
</evidence>
<feature type="transmembrane region" description="Helical" evidence="6">
    <location>
        <begin position="53"/>
        <end position="74"/>
    </location>
</feature>
<keyword evidence="7" id="KW-1185">Reference proteome</keyword>
<comment type="subcellular location">
    <subcellularLocation>
        <location evidence="1">Membrane</location>
        <topology evidence="1">Multi-pass membrane protein</topology>
    </subcellularLocation>
</comment>
<feature type="transmembrane region" description="Helical" evidence="6">
    <location>
        <begin position="162"/>
        <end position="184"/>
    </location>
</feature>
<dbReference type="GO" id="GO:0016020">
    <property type="term" value="C:membrane"/>
    <property type="evidence" value="ECO:0007669"/>
    <property type="project" value="UniProtKB-SubCell"/>
</dbReference>
<dbReference type="AlphaFoldDB" id="A0A6P3VIF5"/>
<evidence type="ECO:0000313" key="8">
    <source>
        <dbReference type="RefSeq" id="XP_012672258.1"/>
    </source>
</evidence>
<keyword evidence="2 6" id="KW-0812">Transmembrane</keyword>
<feature type="transmembrane region" description="Helical" evidence="6">
    <location>
        <begin position="94"/>
        <end position="116"/>
    </location>
</feature>
<evidence type="ECO:0000256" key="2">
    <source>
        <dbReference type="ARBA" id="ARBA00022692"/>
    </source>
</evidence>
<name>A0A6P3VIF5_CLUHA</name>
<accession>A0A6P3VIF5</accession>
<dbReference type="KEGG" id="char:105890733"/>
<evidence type="ECO:0000256" key="5">
    <source>
        <dbReference type="SAM" id="MobiDB-lite"/>
    </source>
</evidence>
<keyword evidence="4 6" id="KW-0472">Membrane</keyword>
<protein>
    <submittedName>
        <fullName evidence="8">Transmembrane protein 184A</fullName>
    </submittedName>
</protein>
<dbReference type="InterPro" id="IPR005178">
    <property type="entry name" value="Ostalpha/TMEM184C"/>
</dbReference>
<dbReference type="GeneID" id="105890733"/>
<evidence type="ECO:0000256" key="6">
    <source>
        <dbReference type="SAM" id="Phobius"/>
    </source>
</evidence>
<organism evidence="7 8">
    <name type="scientific">Clupea harengus</name>
    <name type="common">Atlantic herring</name>
    <dbReference type="NCBI Taxonomy" id="7950"/>
    <lineage>
        <taxon>Eukaryota</taxon>
        <taxon>Metazoa</taxon>
        <taxon>Chordata</taxon>
        <taxon>Craniata</taxon>
        <taxon>Vertebrata</taxon>
        <taxon>Euteleostomi</taxon>
        <taxon>Actinopterygii</taxon>
        <taxon>Neopterygii</taxon>
        <taxon>Teleostei</taxon>
        <taxon>Clupei</taxon>
        <taxon>Clupeiformes</taxon>
        <taxon>Clupeoidei</taxon>
        <taxon>Clupeidae</taxon>
        <taxon>Clupea</taxon>
    </lineage>
</organism>
<feature type="transmembrane region" description="Helical" evidence="6">
    <location>
        <begin position="309"/>
        <end position="329"/>
    </location>
</feature>
<dbReference type="Proteomes" id="UP000515152">
    <property type="component" value="Chromosome 1"/>
</dbReference>
<evidence type="ECO:0000256" key="1">
    <source>
        <dbReference type="ARBA" id="ARBA00004141"/>
    </source>
</evidence>
<sequence length="419" mass="47063">MNMSSEVMNTTLLDSVNNTEALLRSSSIVPDMNDKSNMTLITSENGTIIQHEIFLNTTAAQALSGIFVWSALLITCHQIYSHLRSYTRPNEQRYIIRILFIVPIYAFDSWLSLLFISNDQYYVYFDSVRDCYEAFVIYNFLTLSFEYLGGESAIMAEIRGKFIQSSCMYGTCCLSGITYSIGFLRFCKQATLQFCVVKPIMAVITILLQAFGKYHDGDFNVNGGYLYITIIYNFSVSLSLYALFLFFFATSDLLRPYEPVLKFLTIKSVIFLSFWQGMVLAILERCGVIPHALMIDGHEVGAGTVAAGWQNFITCIEMFFAAIALRYAFTDSVYQKKLNDAPDNVAPMHSISSGLKETMNPGDMVQDAIHNFSPAYQQYTQQSTQEVVQPSQNGKAGAGSTKTSKKADKIMLIASDDEF</sequence>
<proteinExistence type="predicted"/>
<dbReference type="Pfam" id="PF03619">
    <property type="entry name" value="Solute_trans_a"/>
    <property type="match status" value="1"/>
</dbReference>
<dbReference type="SMART" id="SM01417">
    <property type="entry name" value="Solute_trans_a"/>
    <property type="match status" value="1"/>
</dbReference>
<dbReference type="OrthoDB" id="5348404at2759"/>
<feature type="transmembrane region" description="Helical" evidence="6">
    <location>
        <begin position="224"/>
        <end position="248"/>
    </location>
</feature>
<reference evidence="8" key="1">
    <citation type="submission" date="2025-08" db="UniProtKB">
        <authorList>
            <consortium name="RefSeq"/>
        </authorList>
    </citation>
    <scope>IDENTIFICATION</scope>
</reference>
<feature type="transmembrane region" description="Helical" evidence="6">
    <location>
        <begin position="191"/>
        <end position="212"/>
    </location>
</feature>
<gene>
    <name evidence="8" type="primary">tmem184a</name>
</gene>
<feature type="compositionally biased region" description="Polar residues" evidence="5">
    <location>
        <begin position="380"/>
        <end position="394"/>
    </location>
</feature>
<keyword evidence="3 6" id="KW-1133">Transmembrane helix</keyword>
<evidence type="ECO:0000313" key="7">
    <source>
        <dbReference type="Proteomes" id="UP000515152"/>
    </source>
</evidence>
<evidence type="ECO:0000256" key="4">
    <source>
        <dbReference type="ARBA" id="ARBA00023136"/>
    </source>
</evidence>
<dbReference type="RefSeq" id="XP_012672258.1">
    <property type="nucleotide sequence ID" value="XM_012816804.3"/>
</dbReference>
<dbReference type="PANTHER" id="PTHR23423">
    <property type="entry name" value="ORGANIC SOLUTE TRANSPORTER-RELATED"/>
    <property type="match status" value="1"/>
</dbReference>